<comment type="catalytic activity">
    <reaction evidence="4">
        <text>a (3R)-hydroxyacyl-[ACP] + NADP(+) = a 3-oxoacyl-[ACP] + NADPH + H(+)</text>
        <dbReference type="Rhea" id="RHEA:17397"/>
        <dbReference type="Rhea" id="RHEA-COMP:9916"/>
        <dbReference type="Rhea" id="RHEA-COMP:9945"/>
        <dbReference type="ChEBI" id="CHEBI:15378"/>
        <dbReference type="ChEBI" id="CHEBI:57783"/>
        <dbReference type="ChEBI" id="CHEBI:58349"/>
        <dbReference type="ChEBI" id="CHEBI:78776"/>
        <dbReference type="ChEBI" id="CHEBI:78827"/>
        <dbReference type="EC" id="1.1.1.100"/>
    </reaction>
</comment>
<dbReference type="InterPro" id="IPR002347">
    <property type="entry name" value="SDR_fam"/>
</dbReference>
<feature type="active site" description="Proton acceptor" evidence="5">
    <location>
        <position position="236"/>
    </location>
</feature>
<dbReference type="NCBIfam" id="TIGR01830">
    <property type="entry name" value="3oxo_ACP_reduc"/>
    <property type="match status" value="1"/>
</dbReference>
<dbReference type="CDD" id="cd05333">
    <property type="entry name" value="BKR_SDR_c"/>
    <property type="match status" value="1"/>
</dbReference>
<reference evidence="9 10" key="1">
    <citation type="submission" date="2022-07" db="EMBL/GenBank/DDBJ databases">
        <title>Genome-wide signatures of adaptation to extreme environments.</title>
        <authorList>
            <person name="Cho C.H."/>
            <person name="Yoon H.S."/>
        </authorList>
    </citation>
    <scope>NUCLEOTIDE SEQUENCE [LARGE SCALE GENOMIC DNA]</scope>
    <source>
        <strain evidence="9 10">DBV 063 E5</strain>
    </source>
</reference>
<feature type="domain" description="Ketoreductase" evidence="8">
    <location>
        <begin position="87"/>
        <end position="267"/>
    </location>
</feature>
<feature type="binding site" evidence="6">
    <location>
        <begin position="236"/>
        <end position="240"/>
    </location>
    <ligand>
        <name>NADP(+)</name>
        <dbReference type="ChEBI" id="CHEBI:58349"/>
    </ligand>
</feature>
<dbReference type="InterPro" id="IPR011284">
    <property type="entry name" value="3oxo_ACP_reduc"/>
</dbReference>
<evidence type="ECO:0000313" key="10">
    <source>
        <dbReference type="Proteomes" id="UP001301350"/>
    </source>
</evidence>
<dbReference type="InterPro" id="IPR036291">
    <property type="entry name" value="NAD(P)-bd_dom_sf"/>
</dbReference>
<keyword evidence="6" id="KW-0521">NADP</keyword>
<evidence type="ECO:0000259" key="8">
    <source>
        <dbReference type="SMART" id="SM00822"/>
    </source>
</evidence>
<dbReference type="AlphaFoldDB" id="A0AAV9ITZ4"/>
<accession>A0AAV9ITZ4</accession>
<dbReference type="GO" id="GO:0006633">
    <property type="term" value="P:fatty acid biosynthetic process"/>
    <property type="evidence" value="ECO:0007669"/>
    <property type="project" value="InterPro"/>
</dbReference>
<evidence type="ECO:0000256" key="2">
    <source>
        <dbReference type="ARBA" id="ARBA00012948"/>
    </source>
</evidence>
<evidence type="ECO:0000256" key="6">
    <source>
        <dbReference type="PIRSR" id="PIRSR611284-2"/>
    </source>
</evidence>
<dbReference type="InterPro" id="IPR050259">
    <property type="entry name" value="SDR"/>
</dbReference>
<dbReference type="PANTHER" id="PTHR42879:SF2">
    <property type="entry name" value="3-OXOACYL-[ACYL-CARRIER-PROTEIN] REDUCTASE FABG"/>
    <property type="match status" value="1"/>
</dbReference>
<dbReference type="GO" id="GO:0051287">
    <property type="term" value="F:NAD binding"/>
    <property type="evidence" value="ECO:0007669"/>
    <property type="project" value="InterPro"/>
</dbReference>
<evidence type="ECO:0000313" key="9">
    <source>
        <dbReference type="EMBL" id="KAK4535802.1"/>
    </source>
</evidence>
<dbReference type="SUPFAM" id="SSF51735">
    <property type="entry name" value="NAD(P)-binding Rossmann-fold domains"/>
    <property type="match status" value="1"/>
</dbReference>
<dbReference type="EMBL" id="JANCYW010000006">
    <property type="protein sequence ID" value="KAK4535802.1"/>
    <property type="molecule type" value="Genomic_DNA"/>
</dbReference>
<feature type="binding site" evidence="6">
    <location>
        <position position="269"/>
    </location>
    <ligand>
        <name>NADP(+)</name>
        <dbReference type="ChEBI" id="CHEBI:58349"/>
    </ligand>
</feature>
<dbReference type="Proteomes" id="UP001301350">
    <property type="component" value="Unassembled WGS sequence"/>
</dbReference>
<keyword evidence="10" id="KW-1185">Reference proteome</keyword>
<evidence type="ECO:0000256" key="1">
    <source>
        <dbReference type="ARBA" id="ARBA00006484"/>
    </source>
</evidence>
<organism evidence="9 10">
    <name type="scientific">Cyanidium caldarium</name>
    <name type="common">Red alga</name>
    <dbReference type="NCBI Taxonomy" id="2771"/>
    <lineage>
        <taxon>Eukaryota</taxon>
        <taxon>Rhodophyta</taxon>
        <taxon>Bangiophyceae</taxon>
        <taxon>Cyanidiales</taxon>
        <taxon>Cyanidiaceae</taxon>
        <taxon>Cyanidium</taxon>
    </lineage>
</organism>
<comment type="caution">
    <text evidence="9">The sequence shown here is derived from an EMBL/GenBank/DDBJ whole genome shotgun (WGS) entry which is preliminary data.</text>
</comment>
<dbReference type="NCBIfam" id="NF005559">
    <property type="entry name" value="PRK07231.1"/>
    <property type="match status" value="1"/>
</dbReference>
<dbReference type="NCBIfam" id="NF009466">
    <property type="entry name" value="PRK12826.1-2"/>
    <property type="match status" value="1"/>
</dbReference>
<feature type="binding site" evidence="6">
    <location>
        <position position="171"/>
    </location>
    <ligand>
        <name>NADP(+)</name>
        <dbReference type="ChEBI" id="CHEBI:58349"/>
    </ligand>
</feature>
<dbReference type="SMART" id="SM00822">
    <property type="entry name" value="PKS_KR"/>
    <property type="match status" value="1"/>
</dbReference>
<keyword evidence="3" id="KW-0560">Oxidoreductase</keyword>
<feature type="binding site" evidence="6">
    <location>
        <begin position="93"/>
        <end position="96"/>
    </location>
    <ligand>
        <name>NADP(+)</name>
        <dbReference type="ChEBI" id="CHEBI:58349"/>
    </ligand>
</feature>
<dbReference type="FunFam" id="3.40.50.720:FF:000173">
    <property type="entry name" value="3-oxoacyl-[acyl-carrier protein] reductase"/>
    <property type="match status" value="1"/>
</dbReference>
<evidence type="ECO:0000256" key="4">
    <source>
        <dbReference type="ARBA" id="ARBA00048508"/>
    </source>
</evidence>
<dbReference type="PRINTS" id="PR00081">
    <property type="entry name" value="GDHRDH"/>
</dbReference>
<sequence>MAFILSWGTSSCLSVIQNRACNTAGATPRAVHSALQSNGRGLWRCARSTPALLRANRFRAQPFSPSASPKFPFSSRLFATAATGSGKVAVVTGASRGIGRAIALALGEAGCHVVVNYSASEAAATAVVQSIKRAGGEAMAFKADVRQPEQVDALFTAALERLGRVDVVVNNAGITRDTLMLRMRPEQWQEVIDLNLTGVFLCSQAAAKVMLKQRSGRIINIASVVGQIGNAGQANYAAAKGGVLALTRSNAREFAPRGVTVNAVAPGFIATEMTENLPQEQIQKTIPLGRLGEAREVAGLVRFLALDEAAAYITGHTFNVDGGIAIGAGN</sequence>
<dbReference type="Pfam" id="PF00106">
    <property type="entry name" value="adh_short"/>
    <property type="match status" value="1"/>
</dbReference>
<dbReference type="InterPro" id="IPR057326">
    <property type="entry name" value="KR_dom"/>
</dbReference>
<evidence type="ECO:0000256" key="7">
    <source>
        <dbReference type="RuleBase" id="RU000363"/>
    </source>
</evidence>
<comment type="similarity">
    <text evidence="1 7">Belongs to the short-chain dehydrogenases/reductases (SDR) family.</text>
</comment>
<evidence type="ECO:0000256" key="5">
    <source>
        <dbReference type="PIRSR" id="PIRSR611284-1"/>
    </source>
</evidence>
<dbReference type="PRINTS" id="PR00080">
    <property type="entry name" value="SDRFAMILY"/>
</dbReference>
<protein>
    <recommendedName>
        <fullName evidence="2">3-oxoacyl-[acyl-carrier-protein] reductase</fullName>
        <ecNumber evidence="2">1.1.1.100</ecNumber>
    </recommendedName>
</protein>
<gene>
    <name evidence="9" type="ORF">CDCA_CDCA06G1827</name>
</gene>
<dbReference type="GO" id="GO:0004316">
    <property type="term" value="F:3-oxoacyl-[acyl-carrier-protein] reductase (NADPH) activity"/>
    <property type="evidence" value="ECO:0007669"/>
    <property type="project" value="UniProtKB-EC"/>
</dbReference>
<evidence type="ECO:0000256" key="3">
    <source>
        <dbReference type="ARBA" id="ARBA00023002"/>
    </source>
</evidence>
<proteinExistence type="inferred from homology"/>
<dbReference type="Gene3D" id="3.40.50.720">
    <property type="entry name" value="NAD(P)-binding Rossmann-like Domain"/>
    <property type="match status" value="1"/>
</dbReference>
<dbReference type="PANTHER" id="PTHR42879">
    <property type="entry name" value="3-OXOACYL-(ACYL-CARRIER-PROTEIN) REDUCTASE"/>
    <property type="match status" value="1"/>
</dbReference>
<name>A0AAV9ITZ4_CYACA</name>
<dbReference type="EC" id="1.1.1.100" evidence="2"/>